<evidence type="ECO:0000256" key="2">
    <source>
        <dbReference type="SAM" id="Phobius"/>
    </source>
</evidence>
<dbReference type="PANTHER" id="PTHR39419:SF1">
    <property type="entry name" value="SLL0814 PROTEIN"/>
    <property type="match status" value="1"/>
</dbReference>
<dbReference type="Proteomes" id="UP001447516">
    <property type="component" value="Unassembled WGS sequence"/>
</dbReference>
<feature type="transmembrane region" description="Helical" evidence="2">
    <location>
        <begin position="113"/>
        <end position="133"/>
    </location>
</feature>
<feature type="transmembrane region" description="Helical" evidence="2">
    <location>
        <begin position="140"/>
        <end position="159"/>
    </location>
</feature>
<evidence type="ECO:0000256" key="1">
    <source>
        <dbReference type="SAM" id="MobiDB-lite"/>
    </source>
</evidence>
<dbReference type="PANTHER" id="PTHR39419">
    <property type="entry name" value="SLL0814 PROTEIN"/>
    <property type="match status" value="1"/>
</dbReference>
<keyword evidence="2" id="KW-0472">Membrane</keyword>
<dbReference type="Pfam" id="PF04240">
    <property type="entry name" value="Caroten_synth"/>
    <property type="match status" value="1"/>
</dbReference>
<keyword evidence="2" id="KW-0812">Transmembrane</keyword>
<accession>A0ABV0ASE0</accession>
<feature type="transmembrane region" description="Helical" evidence="2">
    <location>
        <begin position="278"/>
        <end position="302"/>
    </location>
</feature>
<feature type="transmembrane region" description="Helical" evidence="2">
    <location>
        <begin position="308"/>
        <end position="326"/>
    </location>
</feature>
<keyword evidence="2" id="KW-1133">Transmembrane helix</keyword>
<evidence type="ECO:0000313" key="3">
    <source>
        <dbReference type="EMBL" id="MEN3537107.1"/>
    </source>
</evidence>
<protein>
    <submittedName>
        <fullName evidence="3">Carotenoid biosynthesis protein</fullName>
    </submittedName>
</protein>
<gene>
    <name evidence="3" type="ORF">AAH991_18480</name>
</gene>
<reference evidence="3 4" key="1">
    <citation type="submission" date="2024-05" db="EMBL/GenBank/DDBJ databases">
        <title>Microbispora sp.ZYX-F-249.</title>
        <authorList>
            <person name="Xie H."/>
        </authorList>
    </citation>
    <scope>NUCLEOTIDE SEQUENCE [LARGE SCALE GENOMIC DNA]</scope>
    <source>
        <strain evidence="3 4">ZYX-F-249</strain>
    </source>
</reference>
<feature type="transmembrane region" description="Helical" evidence="2">
    <location>
        <begin position="209"/>
        <end position="226"/>
    </location>
</feature>
<proteinExistence type="predicted"/>
<dbReference type="RefSeq" id="WP_346227086.1">
    <property type="nucleotide sequence ID" value="NZ_JBDJAW010000014.1"/>
</dbReference>
<keyword evidence="4" id="KW-1185">Reference proteome</keyword>
<evidence type="ECO:0000313" key="4">
    <source>
        <dbReference type="Proteomes" id="UP001447516"/>
    </source>
</evidence>
<feature type="transmembrane region" description="Helical" evidence="2">
    <location>
        <begin position="87"/>
        <end position="107"/>
    </location>
</feature>
<feature type="transmembrane region" description="Helical" evidence="2">
    <location>
        <begin position="246"/>
        <end position="266"/>
    </location>
</feature>
<feature type="transmembrane region" description="Helical" evidence="2">
    <location>
        <begin position="179"/>
        <end position="200"/>
    </location>
</feature>
<name>A0ABV0ASE0_9ACTN</name>
<comment type="caution">
    <text evidence="3">The sequence shown here is derived from an EMBL/GenBank/DDBJ whole genome shotgun (WGS) entry which is preliminary data.</text>
</comment>
<organism evidence="3 4">
    <name type="scientific">Microbispora maris</name>
    <dbReference type="NCBI Taxonomy" id="3144104"/>
    <lineage>
        <taxon>Bacteria</taxon>
        <taxon>Bacillati</taxon>
        <taxon>Actinomycetota</taxon>
        <taxon>Actinomycetes</taxon>
        <taxon>Streptosporangiales</taxon>
        <taxon>Streptosporangiaceae</taxon>
        <taxon>Microbispora</taxon>
    </lineage>
</organism>
<feature type="region of interest" description="Disordered" evidence="1">
    <location>
        <begin position="1"/>
        <end position="49"/>
    </location>
</feature>
<feature type="compositionally biased region" description="Basic and acidic residues" evidence="1">
    <location>
        <begin position="1"/>
        <end position="13"/>
    </location>
</feature>
<dbReference type="InterPro" id="IPR007354">
    <property type="entry name" value="CruF-like"/>
</dbReference>
<sequence length="331" mass="34371">METWDATEKRAAEDDGTPAGRRGSRRPRLTGPWPARPPGGTRPNSAGTVGTVGMAGVARMVRMVRLVRMVPTGAVARVPGMVRAAGLVRVAGVLALAAMTAAQIATGLRPHDLRLTTVVVVLLAVSALAFAAAAYGPGRAAGAFAAAVAAGFAAEWAGTRTGLPFGDYRYTDALWPRPGGVPLIVALAWGGMGLAAHAVARRVAPRGRLIPILAGALALTAWDLFLDPQMLRLGLWVWAEPGPYRGVPLGNFAGWLLVSLLVMTLVDRLTGRTDGGRAGATGLVALYTVMAAMETVGFAVVFRPPDPFVAAAGGLAMGTFALLAWGRAWRR</sequence>
<dbReference type="EMBL" id="JBDJAW010000014">
    <property type="protein sequence ID" value="MEN3537107.1"/>
    <property type="molecule type" value="Genomic_DNA"/>
</dbReference>